<dbReference type="SUPFAM" id="SSF48452">
    <property type="entry name" value="TPR-like"/>
    <property type="match status" value="1"/>
</dbReference>
<dbReference type="SUPFAM" id="SSF52540">
    <property type="entry name" value="P-loop containing nucleoside triphosphate hydrolases"/>
    <property type="match status" value="1"/>
</dbReference>
<dbReference type="GO" id="GO:0003677">
    <property type="term" value="F:DNA binding"/>
    <property type="evidence" value="ECO:0007669"/>
    <property type="project" value="UniProtKB-KW"/>
</dbReference>
<dbReference type="Pfam" id="PF25873">
    <property type="entry name" value="WHD_MalT"/>
    <property type="match status" value="1"/>
</dbReference>
<reference evidence="6" key="1">
    <citation type="submission" date="2014-05" db="EMBL/GenBank/DDBJ databases">
        <title>Key roles for freshwater Actinobacteria revealed by deep metagenomic sequencing.</title>
        <authorList>
            <person name="Ghai R."/>
            <person name="Mizuno C.M."/>
            <person name="Picazo A."/>
            <person name="Camacho A."/>
            <person name="Rodriguez-Valera F."/>
        </authorList>
    </citation>
    <scope>NUCLEOTIDE SEQUENCE</scope>
</reference>
<dbReference type="PRINTS" id="PR00038">
    <property type="entry name" value="HTHLUXR"/>
</dbReference>
<dbReference type="AlphaFoldDB" id="A0A094Q7E7"/>
<dbReference type="Gene3D" id="1.25.40.10">
    <property type="entry name" value="Tetratricopeptide repeat domain"/>
    <property type="match status" value="1"/>
</dbReference>
<dbReference type="SMART" id="SM00421">
    <property type="entry name" value="HTH_LUXR"/>
    <property type="match status" value="1"/>
</dbReference>
<evidence type="ECO:0000256" key="3">
    <source>
        <dbReference type="ARBA" id="ARBA00023163"/>
    </source>
</evidence>
<keyword evidence="1" id="KW-0805">Transcription regulation</keyword>
<dbReference type="Pfam" id="PF00196">
    <property type="entry name" value="GerE"/>
    <property type="match status" value="1"/>
</dbReference>
<accession>A0A094Q7E7</accession>
<sequence>MKLSLHCKSPSSHPEKHSPCPSLTPSFKSPLGVATKKISGEITPPEIVKGVTLSRTLPPLQPANFLARRHLVERIDVKAPGTTLIVGPIGYGKSSLASEIAQSNSDRTFWYTMVDEDTPSIFNAHVIQAVRNLIPSFAPWFEAEPNMNPMDLIIRFSNDLALLKSEYIFIVDNRRTSMAEDFAIANQMIRSLPRNLHLIQIRRVSPDASADELAPTGNLQIIGPQDLRFNHDELQAIATLNELSPLSAEFESILQSAQGWPAAVQLIARGLSKGESFTPSAKDISGAIEPLRLIVTEVVKSLTDQEKSLLLPLSAVHEFSAELAFVLSRNSIRTSDLDQFAAEGSLLIKTAGEDPRYQIHSLIREALYKEFSLNQDTCRETHAIASNFYEGDLNPTLALEHAFLAQDFVRFEKLFRDGARLYSVTGRGNQLLRWAKYAGDESVEGQLKRQTVEIAGHLANLDYAKVEAMLASMRLQSQGTALADFMKRYTALIEVAPDFAFARFESLKANVELAITSDEMAADIDFTDTLYALRRLAAYCFIVDDLDGLEEVEQKSRSLLEQRFTPLGHIHQLAISAMAAYLQGFYKNAQNISRMAMSLSQKMGLTSLHSPHDVHYVSARVLYELTEHEQALEEFKSLAESSLQSQQWVWCLLANSYIANDKAIKGQLDEALEELKQCQSLVTSIRFTNNLMAIVDRSELFVRLMMKDLGRMKILIETALEGRLVENARLHILDLEDKPWAQPETLQLPDRTPREKIYRLITEAILAGIESQEAKELVGRALKLGSEVGAKETFLREVVFFPIYIRISIETPTFYHEEIARGAMKRMQEINASGNIKPELTKREIEIVRHLDSGKPITSIGASLHISHNTMKTHLKNVYRKLGADGRDQAVEKAKSLGLI</sequence>
<proteinExistence type="predicted"/>
<evidence type="ECO:0000256" key="4">
    <source>
        <dbReference type="SAM" id="MobiDB-lite"/>
    </source>
</evidence>
<gene>
    <name evidence="6" type="ORF">GM50_10055</name>
</gene>
<evidence type="ECO:0000256" key="1">
    <source>
        <dbReference type="ARBA" id="ARBA00023015"/>
    </source>
</evidence>
<feature type="region of interest" description="Disordered" evidence="4">
    <location>
        <begin position="1"/>
        <end position="25"/>
    </location>
</feature>
<evidence type="ECO:0000259" key="5">
    <source>
        <dbReference type="PROSITE" id="PS50043"/>
    </source>
</evidence>
<dbReference type="InterPro" id="IPR000792">
    <property type="entry name" value="Tscrpt_reg_LuxR_C"/>
</dbReference>
<dbReference type="SUPFAM" id="SSF46894">
    <property type="entry name" value="C-terminal effector domain of the bipartite response regulators"/>
    <property type="match status" value="1"/>
</dbReference>
<organism evidence="6">
    <name type="scientific">freshwater metagenome</name>
    <dbReference type="NCBI Taxonomy" id="449393"/>
    <lineage>
        <taxon>unclassified sequences</taxon>
        <taxon>metagenomes</taxon>
        <taxon>ecological metagenomes</taxon>
    </lineage>
</organism>
<dbReference type="InterPro" id="IPR027417">
    <property type="entry name" value="P-loop_NTPase"/>
</dbReference>
<feature type="compositionally biased region" description="Low complexity" evidence="4">
    <location>
        <begin position="1"/>
        <end position="12"/>
    </location>
</feature>
<dbReference type="InterPro" id="IPR059106">
    <property type="entry name" value="WHD_MalT"/>
</dbReference>
<keyword evidence="2" id="KW-0238">DNA-binding</keyword>
<dbReference type="PANTHER" id="PTHR44688">
    <property type="entry name" value="DNA-BINDING TRANSCRIPTIONAL ACTIVATOR DEVR_DOSR"/>
    <property type="match status" value="1"/>
</dbReference>
<dbReference type="EMBL" id="JNSK01000032">
    <property type="protein sequence ID" value="KGA18004.1"/>
    <property type="molecule type" value="Genomic_DNA"/>
</dbReference>
<feature type="domain" description="HTH luxR-type" evidence="5">
    <location>
        <begin position="833"/>
        <end position="898"/>
    </location>
</feature>
<dbReference type="InterPro" id="IPR036388">
    <property type="entry name" value="WH-like_DNA-bd_sf"/>
</dbReference>
<dbReference type="InterPro" id="IPR016032">
    <property type="entry name" value="Sig_transdc_resp-reg_C-effctor"/>
</dbReference>
<name>A0A094Q7E7_9ZZZZ</name>
<evidence type="ECO:0000256" key="2">
    <source>
        <dbReference type="ARBA" id="ARBA00023125"/>
    </source>
</evidence>
<protein>
    <recommendedName>
        <fullName evidence="5">HTH luxR-type domain-containing protein</fullName>
    </recommendedName>
</protein>
<dbReference type="CDD" id="cd06170">
    <property type="entry name" value="LuxR_C_like"/>
    <property type="match status" value="1"/>
</dbReference>
<dbReference type="GO" id="GO:0006355">
    <property type="term" value="P:regulation of DNA-templated transcription"/>
    <property type="evidence" value="ECO:0007669"/>
    <property type="project" value="InterPro"/>
</dbReference>
<evidence type="ECO:0000313" key="6">
    <source>
        <dbReference type="EMBL" id="KGA18004.1"/>
    </source>
</evidence>
<dbReference type="PANTHER" id="PTHR44688:SF16">
    <property type="entry name" value="DNA-BINDING TRANSCRIPTIONAL ACTIVATOR DEVR_DOSR"/>
    <property type="match status" value="1"/>
</dbReference>
<dbReference type="PROSITE" id="PS50043">
    <property type="entry name" value="HTH_LUXR_2"/>
    <property type="match status" value="1"/>
</dbReference>
<dbReference type="InterPro" id="IPR011990">
    <property type="entry name" value="TPR-like_helical_dom_sf"/>
</dbReference>
<dbReference type="Gene3D" id="3.40.50.300">
    <property type="entry name" value="P-loop containing nucleotide triphosphate hydrolases"/>
    <property type="match status" value="1"/>
</dbReference>
<comment type="caution">
    <text evidence="6">The sequence shown here is derived from an EMBL/GenBank/DDBJ whole genome shotgun (WGS) entry which is preliminary data.</text>
</comment>
<keyword evidence="3" id="KW-0804">Transcription</keyword>
<dbReference type="Gene3D" id="1.10.10.10">
    <property type="entry name" value="Winged helix-like DNA-binding domain superfamily/Winged helix DNA-binding domain"/>
    <property type="match status" value="1"/>
</dbReference>